<dbReference type="EMBL" id="CALNXK010000110">
    <property type="protein sequence ID" value="CAH3158265.1"/>
    <property type="molecule type" value="Genomic_DNA"/>
</dbReference>
<accession>A0ABN8Q6I4</accession>
<dbReference type="PANTHER" id="PTHR35558:SF1">
    <property type="entry name" value="ENDONUCLEASE_EXONUCLEASE_PHOSPHATASE DOMAIN-CONTAINING PROTEIN"/>
    <property type="match status" value="1"/>
</dbReference>
<reference evidence="2 3" key="1">
    <citation type="submission" date="2022-05" db="EMBL/GenBank/DDBJ databases">
        <authorList>
            <consortium name="Genoscope - CEA"/>
            <person name="William W."/>
        </authorList>
    </citation>
    <scope>NUCLEOTIDE SEQUENCE [LARGE SCALE GENOMIC DNA]</scope>
</reference>
<dbReference type="Proteomes" id="UP001159405">
    <property type="component" value="Unassembled WGS sequence"/>
</dbReference>
<evidence type="ECO:0000313" key="2">
    <source>
        <dbReference type="EMBL" id="CAH3158265.1"/>
    </source>
</evidence>
<protein>
    <submittedName>
        <fullName evidence="2">Uncharacterized protein</fullName>
    </submittedName>
</protein>
<name>A0ABN8Q6I4_9CNID</name>
<dbReference type="PANTHER" id="PTHR35558">
    <property type="entry name" value="SGNH_HYDRO DOMAIN-CONTAINING PROTEIN"/>
    <property type="match status" value="1"/>
</dbReference>
<keyword evidence="3" id="KW-1185">Reference proteome</keyword>
<comment type="caution">
    <text evidence="2">The sequence shown here is derived from an EMBL/GenBank/DDBJ whole genome shotgun (WGS) entry which is preliminary data.</text>
</comment>
<evidence type="ECO:0000313" key="3">
    <source>
        <dbReference type="Proteomes" id="UP001159405"/>
    </source>
</evidence>
<proteinExistence type="predicted"/>
<feature type="region of interest" description="Disordered" evidence="1">
    <location>
        <begin position="1"/>
        <end position="49"/>
    </location>
</feature>
<gene>
    <name evidence="2" type="ORF">PLOB_00003138</name>
</gene>
<sequence>MPPAKRTTAPQARRSKRLRTDFSEAGPSSVVENPPMPQQQTGQGREIQGGQGAMQLDVRALTSTISVAVAQAVKHAMAAHQATVSSTVMPTPTPSAAVEQVVQNEVLSYTTGTIEQAPLPELLGVSDQPSHPFSSIAVNLGSRVSAKIKAKIWANEYIDFGALLSVAPPREKFALSMVSSGGAVNQPQLTLEPYHTPKKVTNISQWLTAFNTFVSIYSVNCSQDAPKLMKYCEVVRDLANKSGDWIFYDEQFRYLRQSSPEFYPWDQIHWELWLRAMTNFRVKSQSFTGSDRTTPRGRFRTSTPPFPRGACWSFHS</sequence>
<evidence type="ECO:0000256" key="1">
    <source>
        <dbReference type="SAM" id="MobiDB-lite"/>
    </source>
</evidence>
<organism evidence="2 3">
    <name type="scientific">Porites lobata</name>
    <dbReference type="NCBI Taxonomy" id="104759"/>
    <lineage>
        <taxon>Eukaryota</taxon>
        <taxon>Metazoa</taxon>
        <taxon>Cnidaria</taxon>
        <taxon>Anthozoa</taxon>
        <taxon>Hexacorallia</taxon>
        <taxon>Scleractinia</taxon>
        <taxon>Fungiina</taxon>
        <taxon>Poritidae</taxon>
        <taxon>Porites</taxon>
    </lineage>
</organism>
<feature type="non-terminal residue" evidence="2">
    <location>
        <position position="316"/>
    </location>
</feature>